<dbReference type="EMBL" id="BSSV01000003">
    <property type="protein sequence ID" value="GLX85334.1"/>
    <property type="molecule type" value="Genomic_DNA"/>
</dbReference>
<evidence type="ECO:0008006" key="4">
    <source>
        <dbReference type="Google" id="ProtNLM"/>
    </source>
</evidence>
<name>A0ABQ6HBH1_9GAMM</name>
<protein>
    <recommendedName>
        <fullName evidence="4">CbrC family protein</fullName>
    </recommendedName>
</protein>
<comment type="caution">
    <text evidence="2">The sequence shown here is derived from an EMBL/GenBank/DDBJ whole genome shotgun (WGS) entry which is preliminary data.</text>
</comment>
<evidence type="ECO:0000256" key="1">
    <source>
        <dbReference type="ARBA" id="ARBA00008525"/>
    </source>
</evidence>
<evidence type="ECO:0000313" key="2">
    <source>
        <dbReference type="EMBL" id="GLX85334.1"/>
    </source>
</evidence>
<proteinExistence type="inferred from homology"/>
<dbReference type="InterPro" id="IPR005363">
    <property type="entry name" value="UPF0167"/>
</dbReference>
<dbReference type="Pfam" id="PF03691">
    <property type="entry name" value="UPF0167"/>
    <property type="match status" value="1"/>
</dbReference>
<sequence>MAHNKPIKRGTAKAWLSSASLHKFSQALSAPYWGVMSNMKFKYFRDPENFSFKIDDPAECSVCGNVGLWYDAGGFYGLNEIECICDECLLEGKLKELEIETNEAIDGSEEDKEEVIYKTPALPVWQSRLWPTVSGQYCIFERMASKADFQSKQEFMDSVMPLDREGSDLDWLWEAMPDKKIKNHREGNFNVSVYLFTLMGKKYTTWDAS</sequence>
<accession>A0ABQ6HBH1</accession>
<dbReference type="RefSeq" id="WP_284297348.1">
    <property type="nucleotide sequence ID" value="NZ_BSSV01000003.1"/>
</dbReference>
<gene>
    <name evidence="2" type="ORF">tloyanaT_15860</name>
</gene>
<evidence type="ECO:0000313" key="3">
    <source>
        <dbReference type="Proteomes" id="UP001157134"/>
    </source>
</evidence>
<organism evidence="2 3">
    <name type="scientific">Thalassotalea loyana</name>
    <dbReference type="NCBI Taxonomy" id="280483"/>
    <lineage>
        <taxon>Bacteria</taxon>
        <taxon>Pseudomonadati</taxon>
        <taxon>Pseudomonadota</taxon>
        <taxon>Gammaproteobacteria</taxon>
        <taxon>Alteromonadales</taxon>
        <taxon>Colwelliaceae</taxon>
        <taxon>Thalassotalea</taxon>
    </lineage>
</organism>
<comment type="similarity">
    <text evidence="1">Belongs to the UPF0167 family.</text>
</comment>
<dbReference type="Proteomes" id="UP001157134">
    <property type="component" value="Unassembled WGS sequence"/>
</dbReference>
<reference evidence="2 3" key="1">
    <citation type="submission" date="2023-03" db="EMBL/GenBank/DDBJ databases">
        <title>Thalassotalea loyana LMG 22536T draft genome sequence.</title>
        <authorList>
            <person name="Sawabe T."/>
        </authorList>
    </citation>
    <scope>NUCLEOTIDE SEQUENCE [LARGE SCALE GENOMIC DNA]</scope>
    <source>
        <strain evidence="2 3">LMG 22536</strain>
    </source>
</reference>
<keyword evidence="3" id="KW-1185">Reference proteome</keyword>